<organism evidence="1 2">
    <name type="scientific">Pomacea canaliculata</name>
    <name type="common">Golden apple snail</name>
    <dbReference type="NCBI Taxonomy" id="400727"/>
    <lineage>
        <taxon>Eukaryota</taxon>
        <taxon>Metazoa</taxon>
        <taxon>Spiralia</taxon>
        <taxon>Lophotrochozoa</taxon>
        <taxon>Mollusca</taxon>
        <taxon>Gastropoda</taxon>
        <taxon>Caenogastropoda</taxon>
        <taxon>Architaenioglossa</taxon>
        <taxon>Ampullarioidea</taxon>
        <taxon>Ampullariidae</taxon>
        <taxon>Pomacea</taxon>
    </lineage>
</organism>
<evidence type="ECO:0000313" key="1">
    <source>
        <dbReference type="EMBL" id="PVD26521.1"/>
    </source>
</evidence>
<dbReference type="EMBL" id="PZQS01000008">
    <property type="protein sequence ID" value="PVD26521.1"/>
    <property type="molecule type" value="Genomic_DNA"/>
</dbReference>
<dbReference type="AlphaFoldDB" id="A0A2T7NZB9"/>
<keyword evidence="2" id="KW-1185">Reference proteome</keyword>
<name>A0A2T7NZB9_POMCA</name>
<gene>
    <name evidence="1" type="ORF">C0Q70_14198</name>
</gene>
<accession>A0A2T7NZB9</accession>
<sequence length="145" mass="15796">MRPLTHKKWLQGAADVIDGLATAHVPGGGLYLALLLARAHPTVSVVRTVYRLTFAPCTLRTCVDAGCRCLTSPNSLRNQAFIFNRAQAAAGASCEFLGLEDSRWGCLCSVGCLNIRAFRPPHCAAALWSIARCCVARGRQERRRQ</sequence>
<dbReference type="Proteomes" id="UP000245119">
    <property type="component" value="Linkage Group LG8"/>
</dbReference>
<evidence type="ECO:0000313" key="2">
    <source>
        <dbReference type="Proteomes" id="UP000245119"/>
    </source>
</evidence>
<proteinExistence type="predicted"/>
<reference evidence="1 2" key="1">
    <citation type="submission" date="2018-04" db="EMBL/GenBank/DDBJ databases">
        <title>The genome of golden apple snail Pomacea canaliculata provides insight into stress tolerance and invasive adaptation.</title>
        <authorList>
            <person name="Liu C."/>
            <person name="Liu B."/>
            <person name="Ren Y."/>
            <person name="Zhang Y."/>
            <person name="Wang H."/>
            <person name="Li S."/>
            <person name="Jiang F."/>
            <person name="Yin L."/>
            <person name="Zhang G."/>
            <person name="Qian W."/>
            <person name="Fan W."/>
        </authorList>
    </citation>
    <scope>NUCLEOTIDE SEQUENCE [LARGE SCALE GENOMIC DNA]</scope>
    <source>
        <strain evidence="1">SZHN2017</strain>
        <tissue evidence="1">Muscle</tissue>
    </source>
</reference>
<protein>
    <submittedName>
        <fullName evidence="1">Uncharacterized protein</fullName>
    </submittedName>
</protein>
<comment type="caution">
    <text evidence="1">The sequence shown here is derived from an EMBL/GenBank/DDBJ whole genome shotgun (WGS) entry which is preliminary data.</text>
</comment>